<dbReference type="Gene3D" id="2.60.120.200">
    <property type="match status" value="1"/>
</dbReference>
<dbReference type="RefSeq" id="WP_207856650.1">
    <property type="nucleotide sequence ID" value="NZ_JAFREP010000002.1"/>
</dbReference>
<organism evidence="2 3">
    <name type="scientific">Acanthopleuribacter pedis</name>
    <dbReference type="NCBI Taxonomy" id="442870"/>
    <lineage>
        <taxon>Bacteria</taxon>
        <taxon>Pseudomonadati</taxon>
        <taxon>Acidobacteriota</taxon>
        <taxon>Holophagae</taxon>
        <taxon>Acanthopleuribacterales</taxon>
        <taxon>Acanthopleuribacteraceae</taxon>
        <taxon>Acanthopleuribacter</taxon>
    </lineage>
</organism>
<dbReference type="AlphaFoldDB" id="A0A8J7U274"/>
<dbReference type="InterPro" id="IPR014917">
    <property type="entry name" value="DUF1800"/>
</dbReference>
<dbReference type="SMART" id="SM00758">
    <property type="entry name" value="PA14"/>
    <property type="match status" value="1"/>
</dbReference>
<sequence length="1146" mass="129711">MPGQSRQDLNANLGFWAAPTLTQTHQVADYDGDRRITVLDFVRQTSCLQLGPGLVGSYFGFAEGAVQPNLTLRDTDQPGFSPAAVHVTPRLDDDGSDAVFLNSDMRQAFRAEFRGFLQVPEDAEYRLQLLRGHGARLSLDHQTLIEYAAAPFIGEVVLNLDAGLYELAVDTVHHTGNPEIIFAWASTGSVIGPHLVTVDPTYLWHNRTTPPPHANTALSVHFSQPNFSRVTQSPRPLTISLLSPETNYRFELNGRDIPVNDGVIHHNLDLEPGLNRIPWRAVTGENRQVAGELVLQYDDNQPGNPGLATLFYNNGPGIHAHTIGTAATPVISTISTTAEIGRFRDGGRLQLDGRLIGRDLTTWKRGRIWIETAGTYFFRLFSNKAAQLRIHGQPLITQAERDRINRPIFLERGYHQLEIANTEFFHSPFHEFTWRGPGFDWQNVPERLLSHLDHDRIAVPDFTHNQGHPGRVGGDLIAEYLFEKERLFADSGEHGYDLWADTRVMPREQGGFTSSGPFEIGSTAAGSHFGEAVKASGAFTFEFDFVFRPAPIPTRRIIMLEWRSVVHDPFLHFFLVGNQLRFRYFNGEHHLARLNTNTRYHFVVTHDETAMRVYLNGSELPEFRAPGGPVPNRFHNTQTLRFREMFGTTNVLALYSRALSPEEVAVNDQANRVLRQNDSASPAYWTVGEPFDPVPPGTKDAEVAEALHVLHRAAFGPSPESLKTILTMGIDAWLEAQLNPETVPQSPLVEQDQTFFDADANSNNLRARMLLRMVHSERQLEEVMTWFWENHFNTDLTKTASVREERRENDRFRALALGRFEDLLLASALNVPMTRYLDSATNVVGAPNENYAREILELHSHGEDNGYVYEDIVAAARCFTGWRERDGRFYFNPGRHDFGEKHLLGITLAGNEGLGQGLALIRHLARSPHTAEFISTKLCQFFVADTPPAEIVSACMETYLEADGSIREVLRTLFHHPQFRNDPRFRRNKIKTPLEFWVSGQRALGARDHQGTSQSGFNLLGMNLFHFMEPTGFSERNDAWVDTNAVFYRWQIVNDLTTNQTNAGTPSLNIDVLRRNYGLHTAYEALRFMELMFAHGQSHPTVRRITEEWLTNGSMQDVRLDDNHRVHNRLPQTINLYMRLPAFNVQ</sequence>
<evidence type="ECO:0000259" key="1">
    <source>
        <dbReference type="SMART" id="SM00758"/>
    </source>
</evidence>
<dbReference type="EMBL" id="JAFREP010000002">
    <property type="protein sequence ID" value="MBO1317414.1"/>
    <property type="molecule type" value="Genomic_DNA"/>
</dbReference>
<reference evidence="2" key="1">
    <citation type="submission" date="2021-03" db="EMBL/GenBank/DDBJ databases">
        <authorList>
            <person name="Wang G."/>
        </authorList>
    </citation>
    <scope>NUCLEOTIDE SEQUENCE</scope>
    <source>
        <strain evidence="2">KCTC 12899</strain>
    </source>
</reference>
<evidence type="ECO:0000313" key="3">
    <source>
        <dbReference type="Proteomes" id="UP000664417"/>
    </source>
</evidence>
<dbReference type="InterPro" id="IPR013320">
    <property type="entry name" value="ConA-like_dom_sf"/>
</dbReference>
<dbReference type="InterPro" id="IPR018247">
    <property type="entry name" value="EF_Hand_1_Ca_BS"/>
</dbReference>
<comment type="caution">
    <text evidence="2">The sequence shown here is derived from an EMBL/GenBank/DDBJ whole genome shotgun (WGS) entry which is preliminary data.</text>
</comment>
<evidence type="ECO:0000313" key="2">
    <source>
        <dbReference type="EMBL" id="MBO1317414.1"/>
    </source>
</evidence>
<dbReference type="PROSITE" id="PS00018">
    <property type="entry name" value="EF_HAND_1"/>
    <property type="match status" value="1"/>
</dbReference>
<dbReference type="SUPFAM" id="SSF56988">
    <property type="entry name" value="Anthrax protective antigen"/>
    <property type="match status" value="1"/>
</dbReference>
<dbReference type="SUPFAM" id="SSF49899">
    <property type="entry name" value="Concanavalin A-like lectins/glucanases"/>
    <property type="match status" value="1"/>
</dbReference>
<accession>A0A8J7U274</accession>
<dbReference type="Pfam" id="PF07691">
    <property type="entry name" value="PA14"/>
    <property type="match status" value="1"/>
</dbReference>
<proteinExistence type="predicted"/>
<name>A0A8J7U274_9BACT</name>
<dbReference type="InterPro" id="IPR011658">
    <property type="entry name" value="PA14_dom"/>
</dbReference>
<dbReference type="Pfam" id="PF08811">
    <property type="entry name" value="DUF1800"/>
    <property type="match status" value="1"/>
</dbReference>
<dbReference type="Proteomes" id="UP000664417">
    <property type="component" value="Unassembled WGS sequence"/>
</dbReference>
<protein>
    <submittedName>
        <fullName evidence="2">DUF1800 family protein</fullName>
    </submittedName>
</protein>
<keyword evidence="3" id="KW-1185">Reference proteome</keyword>
<feature type="domain" description="PA14" evidence="1">
    <location>
        <begin position="50"/>
        <end position="194"/>
    </location>
</feature>
<gene>
    <name evidence="2" type="ORF">J3U88_03005</name>
</gene>